<dbReference type="AlphaFoldDB" id="A0A9W7ISZ0"/>
<feature type="signal peptide" evidence="2">
    <location>
        <begin position="1"/>
        <end position="20"/>
    </location>
</feature>
<accession>A0A9W7ISZ0</accession>
<name>A0A9W7ISZ0_HIBTR</name>
<dbReference type="GO" id="GO:0008289">
    <property type="term" value="F:lipid binding"/>
    <property type="evidence" value="ECO:0007669"/>
    <property type="project" value="InterPro"/>
</dbReference>
<dbReference type="GO" id="GO:0006869">
    <property type="term" value="P:lipid transport"/>
    <property type="evidence" value="ECO:0007669"/>
    <property type="project" value="InterPro"/>
</dbReference>
<dbReference type="EMBL" id="BSYR01000035">
    <property type="protein sequence ID" value="GMJ01515.1"/>
    <property type="molecule type" value="Genomic_DNA"/>
</dbReference>
<dbReference type="PANTHER" id="PTHR33076">
    <property type="entry name" value="NON-SPECIFIC LIPID-TRANSFER PROTEIN 2-RELATED"/>
    <property type="match status" value="1"/>
</dbReference>
<comment type="similarity">
    <text evidence="1">Belongs to the plant LTP family.</text>
</comment>
<dbReference type="OrthoDB" id="1862539at2759"/>
<evidence type="ECO:0000313" key="4">
    <source>
        <dbReference type="EMBL" id="GMJ01515.1"/>
    </source>
</evidence>
<dbReference type="PRINTS" id="PR00382">
    <property type="entry name" value="LIPIDTRNSFER"/>
</dbReference>
<dbReference type="Proteomes" id="UP001165190">
    <property type="component" value="Unassembled WGS sequence"/>
</dbReference>
<evidence type="ECO:0000313" key="5">
    <source>
        <dbReference type="Proteomes" id="UP001165190"/>
    </source>
</evidence>
<dbReference type="InterPro" id="IPR016140">
    <property type="entry name" value="Bifunc_inhib/LTP/seed_store"/>
</dbReference>
<evidence type="ECO:0000256" key="1">
    <source>
        <dbReference type="ARBA" id="ARBA00009748"/>
    </source>
</evidence>
<dbReference type="InterPro" id="IPR036312">
    <property type="entry name" value="Bifun_inhib/LTP/seed_sf"/>
</dbReference>
<evidence type="ECO:0000259" key="3">
    <source>
        <dbReference type="Pfam" id="PF00234"/>
    </source>
</evidence>
<feature type="chain" id="PRO_5040908129" description="Bifunctional inhibitor/plant lipid transfer protein/seed storage helical domain-containing protein" evidence="2">
    <location>
        <begin position="21"/>
        <end position="148"/>
    </location>
</feature>
<dbReference type="Pfam" id="PF00234">
    <property type="entry name" value="Tryp_alpha_amyl"/>
    <property type="match status" value="1"/>
</dbReference>
<dbReference type="SUPFAM" id="SSF47699">
    <property type="entry name" value="Bifunctional inhibitor/lipid-transfer protein/seed storage 2S albumin"/>
    <property type="match status" value="1"/>
</dbReference>
<sequence>MCSSIKFLALLVFLIGSGIMQTLIASANRDVIGSAAPNPTLLNDKASPLPPYHAPYSYFDVHGLISPCWPFITGRDSDPSPKCCASTKKLAELTHTRRDEQELCKCIKIIIGDHEPHEIKQLPVLGEQCNINFYIPPINGNTDCSLIV</sequence>
<reference evidence="4" key="1">
    <citation type="submission" date="2023-05" db="EMBL/GenBank/DDBJ databases">
        <title>Genome and transcriptome analyses reveal genes involved in the formation of fine ridges on petal epidermal cells in Hibiscus trionum.</title>
        <authorList>
            <person name="Koshimizu S."/>
            <person name="Masuda S."/>
            <person name="Ishii T."/>
            <person name="Shirasu K."/>
            <person name="Hoshino A."/>
            <person name="Arita M."/>
        </authorList>
    </citation>
    <scope>NUCLEOTIDE SEQUENCE</scope>
    <source>
        <strain evidence="4">Hamamatsu line</strain>
    </source>
</reference>
<dbReference type="InterPro" id="IPR000528">
    <property type="entry name" value="Plant_nsLTP"/>
</dbReference>
<protein>
    <recommendedName>
        <fullName evidence="3">Bifunctional inhibitor/plant lipid transfer protein/seed storage helical domain-containing protein</fullName>
    </recommendedName>
</protein>
<proteinExistence type="inferred from homology"/>
<organism evidence="4 5">
    <name type="scientific">Hibiscus trionum</name>
    <name type="common">Flower of an hour</name>
    <dbReference type="NCBI Taxonomy" id="183268"/>
    <lineage>
        <taxon>Eukaryota</taxon>
        <taxon>Viridiplantae</taxon>
        <taxon>Streptophyta</taxon>
        <taxon>Embryophyta</taxon>
        <taxon>Tracheophyta</taxon>
        <taxon>Spermatophyta</taxon>
        <taxon>Magnoliopsida</taxon>
        <taxon>eudicotyledons</taxon>
        <taxon>Gunneridae</taxon>
        <taxon>Pentapetalae</taxon>
        <taxon>rosids</taxon>
        <taxon>malvids</taxon>
        <taxon>Malvales</taxon>
        <taxon>Malvaceae</taxon>
        <taxon>Malvoideae</taxon>
        <taxon>Hibiscus</taxon>
    </lineage>
</organism>
<dbReference type="Gene3D" id="1.10.110.10">
    <property type="entry name" value="Plant lipid-transfer and hydrophobic proteins"/>
    <property type="match status" value="1"/>
</dbReference>
<comment type="caution">
    <text evidence="4">The sequence shown here is derived from an EMBL/GenBank/DDBJ whole genome shotgun (WGS) entry which is preliminary data.</text>
</comment>
<keyword evidence="5" id="KW-1185">Reference proteome</keyword>
<gene>
    <name evidence="4" type="ORF">HRI_003820700</name>
</gene>
<feature type="domain" description="Bifunctional inhibitor/plant lipid transfer protein/seed storage helical" evidence="3">
    <location>
        <begin position="65"/>
        <end position="144"/>
    </location>
</feature>
<keyword evidence="2" id="KW-0732">Signal</keyword>
<evidence type="ECO:0000256" key="2">
    <source>
        <dbReference type="SAM" id="SignalP"/>
    </source>
</evidence>